<comment type="caution">
    <text evidence="2">The sequence shown here is derived from an EMBL/GenBank/DDBJ whole genome shotgun (WGS) entry which is preliminary data.</text>
</comment>
<feature type="compositionally biased region" description="Basic and acidic residues" evidence="1">
    <location>
        <begin position="1"/>
        <end position="36"/>
    </location>
</feature>
<gene>
    <name evidence="2" type="ORF">Dsin_007657</name>
</gene>
<dbReference type="EMBL" id="JANJYJ010000002">
    <property type="protein sequence ID" value="KAK3227795.1"/>
    <property type="molecule type" value="Genomic_DNA"/>
</dbReference>
<reference evidence="2" key="1">
    <citation type="journal article" date="2023" name="Plant J.">
        <title>Genome sequences and population genomics provide insights into the demographic history, inbreeding, and mutation load of two 'living fossil' tree species of Dipteronia.</title>
        <authorList>
            <person name="Feng Y."/>
            <person name="Comes H.P."/>
            <person name="Chen J."/>
            <person name="Zhu S."/>
            <person name="Lu R."/>
            <person name="Zhang X."/>
            <person name="Li P."/>
            <person name="Qiu J."/>
            <person name="Olsen K.M."/>
            <person name="Qiu Y."/>
        </authorList>
    </citation>
    <scope>NUCLEOTIDE SEQUENCE</scope>
    <source>
        <strain evidence="2">NBL</strain>
    </source>
</reference>
<evidence type="ECO:0000313" key="2">
    <source>
        <dbReference type="EMBL" id="KAK3227795.1"/>
    </source>
</evidence>
<feature type="region of interest" description="Disordered" evidence="1">
    <location>
        <begin position="1"/>
        <end position="41"/>
    </location>
</feature>
<proteinExistence type="predicted"/>
<dbReference type="AlphaFoldDB" id="A0AAE0B219"/>
<name>A0AAE0B219_9ROSI</name>
<evidence type="ECO:0000256" key="1">
    <source>
        <dbReference type="SAM" id="MobiDB-lite"/>
    </source>
</evidence>
<accession>A0AAE0B219</accession>
<keyword evidence="3" id="KW-1185">Reference proteome</keyword>
<protein>
    <submittedName>
        <fullName evidence="2">Uncharacterized protein</fullName>
    </submittedName>
</protein>
<evidence type="ECO:0000313" key="3">
    <source>
        <dbReference type="Proteomes" id="UP001281410"/>
    </source>
</evidence>
<dbReference type="Proteomes" id="UP001281410">
    <property type="component" value="Unassembled WGS sequence"/>
</dbReference>
<organism evidence="2 3">
    <name type="scientific">Dipteronia sinensis</name>
    <dbReference type="NCBI Taxonomy" id="43782"/>
    <lineage>
        <taxon>Eukaryota</taxon>
        <taxon>Viridiplantae</taxon>
        <taxon>Streptophyta</taxon>
        <taxon>Embryophyta</taxon>
        <taxon>Tracheophyta</taxon>
        <taxon>Spermatophyta</taxon>
        <taxon>Magnoliopsida</taxon>
        <taxon>eudicotyledons</taxon>
        <taxon>Gunneridae</taxon>
        <taxon>Pentapetalae</taxon>
        <taxon>rosids</taxon>
        <taxon>malvids</taxon>
        <taxon>Sapindales</taxon>
        <taxon>Sapindaceae</taxon>
        <taxon>Hippocastanoideae</taxon>
        <taxon>Acereae</taxon>
        <taxon>Dipteronia</taxon>
    </lineage>
</organism>
<sequence length="163" mass="18539">MTKPITKEGKLDEHLEHESQIENGDNKKFLEEKNDETGESIGENVVEGVSVINSKHIDDVEYEKRFQTDIEKAVYQSLGSLKKHYRLLLSTDAKLKLENPVDDAELGVSTSGYESKQRLVTLVRKIVEDLEHERQIKVTNQANKQKELAGHNAFAETDELAVY</sequence>